<dbReference type="OrthoDB" id="4869960at2759"/>
<evidence type="ECO:0000313" key="2">
    <source>
        <dbReference type="EMBL" id="RVW51902.1"/>
    </source>
</evidence>
<comment type="caution">
    <text evidence="2">The sequence shown here is derived from an EMBL/GenBank/DDBJ whole genome shotgun (WGS) entry which is preliminary data.</text>
</comment>
<organism evidence="2 3">
    <name type="scientific">Vitis vinifera</name>
    <name type="common">Grape</name>
    <dbReference type="NCBI Taxonomy" id="29760"/>
    <lineage>
        <taxon>Eukaryota</taxon>
        <taxon>Viridiplantae</taxon>
        <taxon>Streptophyta</taxon>
        <taxon>Embryophyta</taxon>
        <taxon>Tracheophyta</taxon>
        <taxon>Spermatophyta</taxon>
        <taxon>Magnoliopsida</taxon>
        <taxon>eudicotyledons</taxon>
        <taxon>Gunneridae</taxon>
        <taxon>Pentapetalae</taxon>
        <taxon>rosids</taxon>
        <taxon>Vitales</taxon>
        <taxon>Vitaceae</taxon>
        <taxon>Viteae</taxon>
        <taxon>Vitis</taxon>
    </lineage>
</organism>
<reference evidence="2 3" key="1">
    <citation type="journal article" date="2018" name="PLoS Genet.">
        <title>Population sequencing reveals clonal diversity and ancestral inbreeding in the grapevine cultivar Chardonnay.</title>
        <authorList>
            <person name="Roach M.J."/>
            <person name="Johnson D.L."/>
            <person name="Bohlmann J."/>
            <person name="van Vuuren H.J."/>
            <person name="Jones S.J."/>
            <person name="Pretorius I.S."/>
            <person name="Schmidt S.A."/>
            <person name="Borneman A.R."/>
        </authorList>
    </citation>
    <scope>NUCLEOTIDE SEQUENCE [LARGE SCALE GENOMIC DNA]</scope>
    <source>
        <strain evidence="3">cv. Chardonnay</strain>
        <tissue evidence="2">Leaf</tissue>
    </source>
</reference>
<accession>A0A438EW56</accession>
<protein>
    <submittedName>
        <fullName evidence="2">Uncharacterized protein</fullName>
    </submittedName>
</protein>
<sequence>MQTRIFLHFPNFPGKENSGGEETHLYSSFSLLVSTGSILFLSPTDLTPTPPMYGGPAKLGRGGSAVGGRGGGKRGIHSSFPPPPPHRPSVPASRLSVGGAGGAGPRNRATNSGATTPAHLPASEETFSLVTGNPLAFAMIIRLAPDLVDEIKRVEAQGGTARIKFDSNANNPSGNDFPGA</sequence>
<name>A0A438EW56_VITVI</name>
<dbReference type="AlphaFoldDB" id="A0A438EW56"/>
<feature type="region of interest" description="Disordered" evidence="1">
    <location>
        <begin position="53"/>
        <end position="119"/>
    </location>
</feature>
<dbReference type="Proteomes" id="UP000288805">
    <property type="component" value="Unassembled WGS sequence"/>
</dbReference>
<dbReference type="PANTHER" id="PTHR38372:SF2">
    <property type="entry name" value="DENTIN SIALOPHOSPHOPROTEIN-LIKE PROTEIN"/>
    <property type="match status" value="1"/>
</dbReference>
<evidence type="ECO:0000256" key="1">
    <source>
        <dbReference type="SAM" id="MobiDB-lite"/>
    </source>
</evidence>
<evidence type="ECO:0000313" key="3">
    <source>
        <dbReference type="Proteomes" id="UP000288805"/>
    </source>
</evidence>
<dbReference type="PANTHER" id="PTHR38372">
    <property type="entry name" value="DENTIN SIALOPHOSPHOPROTEIN-LIKE PROTEIN"/>
    <property type="match status" value="1"/>
</dbReference>
<proteinExistence type="predicted"/>
<feature type="compositionally biased region" description="Gly residues" evidence="1">
    <location>
        <begin position="60"/>
        <end position="70"/>
    </location>
</feature>
<gene>
    <name evidence="2" type="ORF">CK203_068019</name>
</gene>
<dbReference type="EMBL" id="QGNW01001176">
    <property type="protein sequence ID" value="RVW51902.1"/>
    <property type="molecule type" value="Genomic_DNA"/>
</dbReference>